<dbReference type="Gene3D" id="3.10.450.50">
    <property type="match status" value="1"/>
</dbReference>
<dbReference type="EMBL" id="CP073720">
    <property type="protein sequence ID" value="UWP79558.1"/>
    <property type="molecule type" value="Genomic_DNA"/>
</dbReference>
<keyword evidence="2" id="KW-1185">Reference proteome</keyword>
<dbReference type="Proteomes" id="UP001059617">
    <property type="component" value="Chromosome"/>
</dbReference>
<reference evidence="1" key="1">
    <citation type="submission" date="2021-04" db="EMBL/GenBank/DDBJ databases">
        <authorList>
            <person name="Hartkoorn R.C."/>
            <person name="Beaudoing E."/>
            <person name="Hot D."/>
        </authorList>
    </citation>
    <scope>NUCLEOTIDE SEQUENCE</scope>
    <source>
        <strain evidence="1">NRRL B-16292</strain>
    </source>
</reference>
<evidence type="ECO:0008006" key="3">
    <source>
        <dbReference type="Google" id="ProtNLM"/>
    </source>
</evidence>
<name>A0ABY5VSU9_9ACTN</name>
<sequence length="152" mass="16784">MTEQSPYTAAGFTPSEEEVQLLLAWFAEYDAHVEHGRVAEMADMALFPLVVMTNDSAGECVTQEWDRATFVQAMGMAVGDGDPATPKLENHRRPVFLGPDLAVVVTDTTMTLGDQAQHMRYVDVMAKTGGRWRFKSMVQAGWGDMLRDQLGA</sequence>
<evidence type="ECO:0000313" key="2">
    <source>
        <dbReference type="Proteomes" id="UP001059617"/>
    </source>
</evidence>
<dbReference type="SUPFAM" id="SSF54427">
    <property type="entry name" value="NTF2-like"/>
    <property type="match status" value="1"/>
</dbReference>
<organism evidence="1 2">
    <name type="scientific">Dactylosporangium fulvum</name>
    <dbReference type="NCBI Taxonomy" id="53359"/>
    <lineage>
        <taxon>Bacteria</taxon>
        <taxon>Bacillati</taxon>
        <taxon>Actinomycetota</taxon>
        <taxon>Actinomycetes</taxon>
        <taxon>Micromonosporales</taxon>
        <taxon>Micromonosporaceae</taxon>
        <taxon>Dactylosporangium</taxon>
    </lineage>
</organism>
<dbReference type="InterPro" id="IPR032710">
    <property type="entry name" value="NTF2-like_dom_sf"/>
</dbReference>
<dbReference type="RefSeq" id="WP_259857316.1">
    <property type="nucleotide sequence ID" value="NZ_BAAAST010000201.1"/>
</dbReference>
<reference evidence="1" key="2">
    <citation type="submission" date="2022-09" db="EMBL/GenBank/DDBJ databases">
        <title>Biosynthetic gene clusters of Dactylosporangioum fulvum.</title>
        <authorList>
            <person name="Caradec T."/>
        </authorList>
    </citation>
    <scope>NUCLEOTIDE SEQUENCE</scope>
    <source>
        <strain evidence="1">NRRL B-16292</strain>
    </source>
</reference>
<evidence type="ECO:0000313" key="1">
    <source>
        <dbReference type="EMBL" id="UWP79558.1"/>
    </source>
</evidence>
<proteinExistence type="predicted"/>
<accession>A0ABY5VSU9</accession>
<gene>
    <name evidence="1" type="ORF">Dfulv_30880</name>
</gene>
<protein>
    <recommendedName>
        <fullName evidence="3">Nuclear transport factor 2 family protein</fullName>
    </recommendedName>
</protein>